<protein>
    <recommendedName>
        <fullName evidence="5">5-formyltetrahydrofolate cyclo-ligase</fullName>
        <ecNumber evidence="5">6.3.3.2</ecNumber>
    </recommendedName>
</protein>
<accession>A0A914H2C1</accession>
<feature type="binding site" evidence="6">
    <location>
        <position position="66"/>
    </location>
    <ligand>
        <name>substrate</name>
    </ligand>
</feature>
<name>A0A914H2C1_GLORO</name>
<dbReference type="InterPro" id="IPR037171">
    <property type="entry name" value="NagB/RpiA_transferase-like"/>
</dbReference>
<dbReference type="PANTHER" id="PTHR23407">
    <property type="entry name" value="ATPASE INHIBITOR/5-FORMYLTETRAHYDROFOLATE CYCLO-LIGASE"/>
    <property type="match status" value="1"/>
</dbReference>
<dbReference type="GO" id="GO:0035999">
    <property type="term" value="P:tetrahydrofolate interconversion"/>
    <property type="evidence" value="ECO:0007669"/>
    <property type="project" value="TreeGrafter"/>
</dbReference>
<evidence type="ECO:0000256" key="5">
    <source>
        <dbReference type="ARBA" id="ARBA00038966"/>
    </source>
</evidence>
<evidence type="ECO:0000256" key="4">
    <source>
        <dbReference type="ARBA" id="ARBA00036539"/>
    </source>
</evidence>
<evidence type="ECO:0000313" key="8">
    <source>
        <dbReference type="WBParaSite" id="Gr19_v10_g13354.t2"/>
    </source>
</evidence>
<evidence type="ECO:0000256" key="3">
    <source>
        <dbReference type="ARBA" id="ARBA00022840"/>
    </source>
</evidence>
<sequence length="229" mass="26286">MSNTPHLAKKILRKEIRGLIAQQMAAEGNWENIREKESASVVKKLFNNEWFLNAKRLSIYISNEQEICTDDVVRKALREGKEVFIPRFKKGAERMEMLRLESETEFDSLESTLWGELCFMDELDMDEMGMDELGQCHRIRQHPAHFSPPTLDETPAKKPLDLVVMPGLAFTTSGKRLGHGRGFYDRFLNDYAQKYGTAPKTIGLALKVQLVDDLPMESKDRMVDLLIHA</sequence>
<dbReference type="InterPro" id="IPR002698">
    <property type="entry name" value="FTHF_cligase"/>
</dbReference>
<organism evidence="7 8">
    <name type="scientific">Globodera rostochiensis</name>
    <name type="common">Golden nematode worm</name>
    <name type="synonym">Heterodera rostochiensis</name>
    <dbReference type="NCBI Taxonomy" id="31243"/>
    <lineage>
        <taxon>Eukaryota</taxon>
        <taxon>Metazoa</taxon>
        <taxon>Ecdysozoa</taxon>
        <taxon>Nematoda</taxon>
        <taxon>Chromadorea</taxon>
        <taxon>Rhabditida</taxon>
        <taxon>Tylenchina</taxon>
        <taxon>Tylenchomorpha</taxon>
        <taxon>Tylenchoidea</taxon>
        <taxon>Heteroderidae</taxon>
        <taxon>Heteroderinae</taxon>
        <taxon>Globodera</taxon>
    </lineage>
</organism>
<dbReference type="GO" id="GO:0005524">
    <property type="term" value="F:ATP binding"/>
    <property type="evidence" value="ECO:0007669"/>
    <property type="project" value="UniProtKB-KW"/>
</dbReference>
<dbReference type="PIRSF" id="PIRSF006806">
    <property type="entry name" value="FTHF_cligase"/>
    <property type="match status" value="1"/>
</dbReference>
<evidence type="ECO:0000313" key="7">
    <source>
        <dbReference type="Proteomes" id="UP000887572"/>
    </source>
</evidence>
<evidence type="ECO:0000256" key="6">
    <source>
        <dbReference type="PIRSR" id="PIRSR006806-1"/>
    </source>
</evidence>
<dbReference type="AlphaFoldDB" id="A0A914H2C1"/>
<evidence type="ECO:0000256" key="2">
    <source>
        <dbReference type="ARBA" id="ARBA00022741"/>
    </source>
</evidence>
<feature type="binding site" evidence="6">
    <location>
        <position position="61"/>
    </location>
    <ligand>
        <name>substrate</name>
    </ligand>
</feature>
<evidence type="ECO:0000256" key="1">
    <source>
        <dbReference type="ARBA" id="ARBA00010638"/>
    </source>
</evidence>
<dbReference type="GO" id="GO:0005739">
    <property type="term" value="C:mitochondrion"/>
    <property type="evidence" value="ECO:0007669"/>
    <property type="project" value="TreeGrafter"/>
</dbReference>
<dbReference type="Gene3D" id="3.40.50.10420">
    <property type="entry name" value="NagB/RpiA/CoA transferase-like"/>
    <property type="match status" value="1"/>
</dbReference>
<dbReference type="GO" id="GO:0030272">
    <property type="term" value="F:5-formyltetrahydrofolate cyclo-ligase activity"/>
    <property type="evidence" value="ECO:0007669"/>
    <property type="project" value="UniProtKB-EC"/>
</dbReference>
<dbReference type="PANTHER" id="PTHR23407:SF1">
    <property type="entry name" value="5-FORMYLTETRAHYDROFOLATE CYCLO-LIGASE"/>
    <property type="match status" value="1"/>
</dbReference>
<comment type="similarity">
    <text evidence="1">Belongs to the 5-formyltetrahydrofolate cyclo-ligase family.</text>
</comment>
<keyword evidence="3 6" id="KW-0067">ATP-binding</keyword>
<dbReference type="GO" id="GO:0009396">
    <property type="term" value="P:folic acid-containing compound biosynthetic process"/>
    <property type="evidence" value="ECO:0007669"/>
    <property type="project" value="TreeGrafter"/>
</dbReference>
<proteinExistence type="inferred from homology"/>
<dbReference type="EC" id="6.3.3.2" evidence="5"/>
<comment type="catalytic activity">
    <reaction evidence="4">
        <text>(6S)-5-formyl-5,6,7,8-tetrahydrofolate + ATP = (6R)-5,10-methenyltetrahydrofolate + ADP + phosphate</text>
        <dbReference type="Rhea" id="RHEA:10488"/>
        <dbReference type="ChEBI" id="CHEBI:30616"/>
        <dbReference type="ChEBI" id="CHEBI:43474"/>
        <dbReference type="ChEBI" id="CHEBI:57455"/>
        <dbReference type="ChEBI" id="CHEBI:57457"/>
        <dbReference type="ChEBI" id="CHEBI:456216"/>
        <dbReference type="EC" id="6.3.3.2"/>
    </reaction>
</comment>
<dbReference type="InterPro" id="IPR024185">
    <property type="entry name" value="FTHF_cligase-like_sf"/>
</dbReference>
<dbReference type="Proteomes" id="UP000887572">
    <property type="component" value="Unplaced"/>
</dbReference>
<keyword evidence="2 6" id="KW-0547">Nucleotide-binding</keyword>
<dbReference type="WBParaSite" id="Gr19_v10_g13354.t2">
    <property type="protein sequence ID" value="Gr19_v10_g13354.t2"/>
    <property type="gene ID" value="Gr19_v10_g13354"/>
</dbReference>
<dbReference type="Pfam" id="PF01812">
    <property type="entry name" value="5-FTHF_cyc-lig"/>
    <property type="match status" value="1"/>
</dbReference>
<reference evidence="8" key="1">
    <citation type="submission" date="2022-11" db="UniProtKB">
        <authorList>
            <consortium name="WormBaseParasite"/>
        </authorList>
    </citation>
    <scope>IDENTIFICATION</scope>
</reference>
<dbReference type="SUPFAM" id="SSF100950">
    <property type="entry name" value="NagB/RpiA/CoA transferase-like"/>
    <property type="match status" value="1"/>
</dbReference>
<feature type="binding site" evidence="6">
    <location>
        <begin position="176"/>
        <end position="184"/>
    </location>
    <ligand>
        <name>ATP</name>
        <dbReference type="ChEBI" id="CHEBI:30616"/>
    </ligand>
</feature>
<keyword evidence="7" id="KW-1185">Reference proteome</keyword>